<organism evidence="1 2">
    <name type="scientific">Oceanobacillus bengalensis</name>
    <dbReference type="NCBI Taxonomy" id="1435466"/>
    <lineage>
        <taxon>Bacteria</taxon>
        <taxon>Bacillati</taxon>
        <taxon>Bacillota</taxon>
        <taxon>Bacilli</taxon>
        <taxon>Bacillales</taxon>
        <taxon>Bacillaceae</taxon>
        <taxon>Oceanobacillus</taxon>
    </lineage>
</organism>
<name>A0A494Z3V7_9BACI</name>
<dbReference type="AlphaFoldDB" id="A0A494Z3V7"/>
<sequence length="82" mass="9647">MLFCIHHFLRKQVTGTISYNDIIQMTVLVDLKSGTVNVEGSVEELKEIAMDEEFYIKTFKSQAEFFIENNISNPKKYYDQFK</sequence>
<gene>
    <name evidence="1" type="ORF">D8M05_05780</name>
</gene>
<dbReference type="EMBL" id="RBZO01000006">
    <property type="protein sequence ID" value="RKQ17172.1"/>
    <property type="molecule type" value="Genomic_DNA"/>
</dbReference>
<proteinExistence type="predicted"/>
<dbReference type="RefSeq" id="WP_121129554.1">
    <property type="nucleotide sequence ID" value="NZ_JBHUFK010000041.1"/>
</dbReference>
<dbReference type="OrthoDB" id="2721244at2"/>
<evidence type="ECO:0000313" key="2">
    <source>
        <dbReference type="Proteomes" id="UP000281813"/>
    </source>
</evidence>
<dbReference type="Proteomes" id="UP000281813">
    <property type="component" value="Unassembled WGS sequence"/>
</dbReference>
<reference evidence="1 2" key="1">
    <citation type="journal article" date="2015" name="Antonie Van Leeuwenhoek">
        <title>Oceanobacillus bengalensis sp. nov., a bacterium isolated from seawater of the Bay of Bengal.</title>
        <authorList>
            <person name="Yongchang O."/>
            <person name="Xiang W."/>
            <person name="Wang G."/>
        </authorList>
    </citation>
    <scope>NUCLEOTIDE SEQUENCE [LARGE SCALE GENOMIC DNA]</scope>
    <source>
        <strain evidence="1 2">MCCC 1K00260</strain>
    </source>
</reference>
<protein>
    <submittedName>
        <fullName evidence="1">Uncharacterized protein</fullName>
    </submittedName>
</protein>
<keyword evidence="2" id="KW-1185">Reference proteome</keyword>
<accession>A0A494Z3V7</accession>
<evidence type="ECO:0000313" key="1">
    <source>
        <dbReference type="EMBL" id="RKQ17172.1"/>
    </source>
</evidence>
<comment type="caution">
    <text evidence="1">The sequence shown here is derived from an EMBL/GenBank/DDBJ whole genome shotgun (WGS) entry which is preliminary data.</text>
</comment>